<keyword evidence="1" id="KW-0596">Phosphopantetheine</keyword>
<feature type="domain" description="Carrier" evidence="3">
    <location>
        <begin position="948"/>
        <end position="1023"/>
    </location>
</feature>
<dbReference type="InterPro" id="IPR045851">
    <property type="entry name" value="AMP-bd_C_sf"/>
</dbReference>
<dbReference type="InterPro" id="IPR020806">
    <property type="entry name" value="PKS_PP-bd"/>
</dbReference>
<dbReference type="RefSeq" id="WP_113979882.1">
    <property type="nucleotide sequence ID" value="NZ_QMEY01000002.1"/>
</dbReference>
<dbReference type="InterPro" id="IPR010071">
    <property type="entry name" value="AA_adenyl_dom"/>
</dbReference>
<dbReference type="InterPro" id="IPR000415">
    <property type="entry name" value="Nitroreductase-like"/>
</dbReference>
<dbReference type="GO" id="GO:0005737">
    <property type="term" value="C:cytoplasm"/>
    <property type="evidence" value="ECO:0007669"/>
    <property type="project" value="TreeGrafter"/>
</dbReference>
<dbReference type="Gene3D" id="3.40.50.980">
    <property type="match status" value="2"/>
</dbReference>
<gene>
    <name evidence="4" type="ORF">DP939_07625</name>
</gene>
<dbReference type="PANTHER" id="PTHR45527">
    <property type="entry name" value="NONRIBOSOMAL PEPTIDE SYNTHETASE"/>
    <property type="match status" value="1"/>
</dbReference>
<proteinExistence type="predicted"/>
<dbReference type="InterPro" id="IPR020802">
    <property type="entry name" value="TesA-like"/>
</dbReference>
<sequence>MTKEAIVHRAGLPYAEDHHRTAPRGGECLPDLLWEQVWAQPDTVAVVSGDRRPTFRELAQRAAGMAVYLRGLGVATDARVGLFAHPSIDMTIAVWGILLAGGAYVPLSPDYPAERLRYMIDDSGIELIVAQDALAPMLAELTDVRAVTPADAARFAAGREPVEEWELRGAARPGGLAYVIYTSGSTGRPKGVMIEHRAIVNQMRWLNTVHRLDRRRVVLHKTPISFDAAQWEILATGCGSTVVMGEPGLYRDPERLIDTVIEHGVTTLQCVPTLLKALLETGRLGTCTSLRQVFSGGEALSRPLARRCLGALPGAGLTNLYGPTECAINASAHVVTRQDVADGPQTVPIGKPVHNTRFYILDETLAPVSIDEVGELYIGGVQLARGYLNRPDLTAERFIDSPFPLDHGSPKLYRTGDLATWTADGTAEFVGRVDNQVKVRGFRVELDEVSRTIEAHDWVRNAAVIVRQDPRTAADQLVAFVELDSQEAALMDQDRHSAHHLSKASRLQVRAQLSNGGCREDAEVAGRPAVDLPGREPTAEQWRRVFARKTYRFYEGGRVTRDDLTRLLARRTPAAPPRSPEALDLAGLGAILRYFGQFHSGERLLPKYGYASPGALYATQLYLELAGIAGLDAGFYYYHPVHHRLVRVQPRPDAERPVLRLHFAGKRPAIEHVYHDNVGEVLEIETGHMVGMLEEILPGHGLDVRPAGHTPGVMAHLECGPGHDYLGTFEVVRYEPDRPGDDAVDFYVQAHPGGVDGLPAGLYRYAGGAFTPVSQEVVERRHVIAINQRVYRLAGFGISMVASRGPGWLQYIDLGRALQRLQMNDLNLGFMSSGYSSKSGHDLPSATRLSAILRGAGLRTGPSYFCVGGRVSDEQVRDTGMREDSVHMKGPRELIRDDLVALLPEYMVPGRVEILERLPLTPSGKIDTRALAAMDLTTAADADREVVPPRTHAERRVAEVWRRIMRVEEVSVRDDFFYIGGDSMVAMALVNTLNREFGRALPLQIVFEAPTVEQLALRIGADRRTVSRLIPLQSAGGGPPVYMWPGLGGYPMNLRGLAGRAGLDRPVYGVQAHGINEGETPYASIAEMAAADIELIRAVQPAGPYTLVGYSFGARVAYEVAHRLEQAGEQVAHLLLVAPGSPRVTGRPPGSPGYRDPVFVTILWSVFAASVSGPLLEECLDTVHDEDGFVEFTARAFPTLGTDLIRRIVRIVRLTYNLTYTPADLAARPVAAPVTVLRARGDEPSFIECRSPVLVDLAADHYGTLTGPGLDELLQAVRDRLIPSKQY</sequence>
<comment type="caution">
    <text evidence="4">The sequence shown here is derived from an EMBL/GenBank/DDBJ whole genome shotgun (WGS) entry which is preliminary data.</text>
</comment>
<dbReference type="FunFam" id="3.40.50.980:FF:000001">
    <property type="entry name" value="Non-ribosomal peptide synthetase"/>
    <property type="match status" value="1"/>
</dbReference>
<dbReference type="Proteomes" id="UP000253303">
    <property type="component" value="Unassembled WGS sequence"/>
</dbReference>
<dbReference type="SUPFAM" id="SSF56801">
    <property type="entry name" value="Acetyl-CoA synthetase-like"/>
    <property type="match status" value="1"/>
</dbReference>
<dbReference type="Gene3D" id="3.40.109.10">
    <property type="entry name" value="NADH Oxidase"/>
    <property type="match status" value="1"/>
</dbReference>
<dbReference type="Gene3D" id="2.30.38.10">
    <property type="entry name" value="Luciferase, Domain 3"/>
    <property type="match status" value="1"/>
</dbReference>
<evidence type="ECO:0000313" key="5">
    <source>
        <dbReference type="Proteomes" id="UP000253303"/>
    </source>
</evidence>
<dbReference type="Gene3D" id="1.10.1200.10">
    <property type="entry name" value="ACP-like"/>
    <property type="match status" value="1"/>
</dbReference>
<dbReference type="GO" id="GO:0016491">
    <property type="term" value="F:oxidoreductase activity"/>
    <property type="evidence" value="ECO:0007669"/>
    <property type="project" value="InterPro"/>
</dbReference>
<dbReference type="SUPFAM" id="SSF47336">
    <property type="entry name" value="ACP-like"/>
    <property type="match status" value="1"/>
</dbReference>
<keyword evidence="2" id="KW-0597">Phosphoprotein</keyword>
<dbReference type="Gene3D" id="3.40.50.1820">
    <property type="entry name" value="alpha/beta hydrolase"/>
    <property type="match status" value="1"/>
</dbReference>
<dbReference type="GO" id="GO:0043041">
    <property type="term" value="P:amino acid activation for nonribosomal peptide biosynthetic process"/>
    <property type="evidence" value="ECO:0007669"/>
    <property type="project" value="TreeGrafter"/>
</dbReference>
<organism evidence="4 5">
    <name type="scientific">Spongiactinospora rosea</name>
    <dbReference type="NCBI Taxonomy" id="2248750"/>
    <lineage>
        <taxon>Bacteria</taxon>
        <taxon>Bacillati</taxon>
        <taxon>Actinomycetota</taxon>
        <taxon>Actinomycetes</taxon>
        <taxon>Streptosporangiales</taxon>
        <taxon>Streptosporangiaceae</taxon>
        <taxon>Spongiactinospora</taxon>
    </lineage>
</organism>
<name>A0A366M406_9ACTN</name>
<dbReference type="OrthoDB" id="2472181at2"/>
<dbReference type="EMBL" id="QMEY01000002">
    <property type="protein sequence ID" value="RBQ20925.1"/>
    <property type="molecule type" value="Genomic_DNA"/>
</dbReference>
<dbReference type="PANTHER" id="PTHR45527:SF1">
    <property type="entry name" value="FATTY ACID SYNTHASE"/>
    <property type="match status" value="1"/>
</dbReference>
<dbReference type="InterPro" id="IPR001031">
    <property type="entry name" value="Thioesterase"/>
</dbReference>
<dbReference type="InterPro" id="IPR020845">
    <property type="entry name" value="AMP-binding_CS"/>
</dbReference>
<reference evidence="4 5" key="1">
    <citation type="submission" date="2018-06" db="EMBL/GenBank/DDBJ databases">
        <title>Sphaerisporangium craniellae sp. nov., isolated from a marine sponge in the South China Sea.</title>
        <authorList>
            <person name="Li L."/>
        </authorList>
    </citation>
    <scope>NUCLEOTIDE SEQUENCE [LARGE SCALE GENOMIC DNA]</scope>
    <source>
        <strain evidence="4 5">LHW63015</strain>
    </source>
</reference>
<accession>A0A366M406</accession>
<dbReference type="GO" id="GO:0031177">
    <property type="term" value="F:phosphopantetheine binding"/>
    <property type="evidence" value="ECO:0007669"/>
    <property type="project" value="InterPro"/>
</dbReference>
<dbReference type="Pfam" id="PF00501">
    <property type="entry name" value="AMP-binding"/>
    <property type="match status" value="1"/>
</dbReference>
<dbReference type="InterPro" id="IPR009081">
    <property type="entry name" value="PP-bd_ACP"/>
</dbReference>
<dbReference type="InterPro" id="IPR036736">
    <property type="entry name" value="ACP-like_sf"/>
</dbReference>
<dbReference type="GO" id="GO:0044550">
    <property type="term" value="P:secondary metabolite biosynthetic process"/>
    <property type="evidence" value="ECO:0007669"/>
    <property type="project" value="TreeGrafter"/>
</dbReference>
<dbReference type="SMART" id="SM00824">
    <property type="entry name" value="PKS_TE"/>
    <property type="match status" value="1"/>
</dbReference>
<dbReference type="FunFam" id="3.40.50.12780:FF:000012">
    <property type="entry name" value="Non-ribosomal peptide synthetase"/>
    <property type="match status" value="1"/>
</dbReference>
<dbReference type="Gene3D" id="3.30.300.30">
    <property type="match status" value="2"/>
</dbReference>
<evidence type="ECO:0000256" key="2">
    <source>
        <dbReference type="ARBA" id="ARBA00022553"/>
    </source>
</evidence>
<dbReference type="PROSITE" id="PS50075">
    <property type="entry name" value="CARRIER"/>
    <property type="match status" value="1"/>
</dbReference>
<dbReference type="CDD" id="cd05930">
    <property type="entry name" value="A_NRPS"/>
    <property type="match status" value="1"/>
</dbReference>
<keyword evidence="5" id="KW-1185">Reference proteome</keyword>
<evidence type="ECO:0000259" key="3">
    <source>
        <dbReference type="PROSITE" id="PS50075"/>
    </source>
</evidence>
<protein>
    <submittedName>
        <fullName evidence="4">Amino acid adenylation protein</fullName>
    </submittedName>
</protein>
<dbReference type="PROSITE" id="PS00455">
    <property type="entry name" value="AMP_BINDING"/>
    <property type="match status" value="1"/>
</dbReference>
<dbReference type="Pfam" id="PF00550">
    <property type="entry name" value="PP-binding"/>
    <property type="match status" value="1"/>
</dbReference>
<evidence type="ECO:0000313" key="4">
    <source>
        <dbReference type="EMBL" id="RBQ20925.1"/>
    </source>
</evidence>
<dbReference type="NCBIfam" id="TIGR01733">
    <property type="entry name" value="AA-adenyl-dom"/>
    <property type="match status" value="1"/>
</dbReference>
<evidence type="ECO:0000256" key="1">
    <source>
        <dbReference type="ARBA" id="ARBA00022450"/>
    </source>
</evidence>
<dbReference type="InterPro" id="IPR000873">
    <property type="entry name" value="AMP-dep_synth/lig_dom"/>
</dbReference>
<dbReference type="SMART" id="SM00823">
    <property type="entry name" value="PKS_PP"/>
    <property type="match status" value="1"/>
</dbReference>
<dbReference type="SUPFAM" id="SSF53474">
    <property type="entry name" value="alpha/beta-Hydrolases"/>
    <property type="match status" value="1"/>
</dbReference>
<dbReference type="Pfam" id="PF00975">
    <property type="entry name" value="Thioesterase"/>
    <property type="match status" value="1"/>
</dbReference>
<dbReference type="InterPro" id="IPR029058">
    <property type="entry name" value="AB_hydrolase_fold"/>
</dbReference>